<dbReference type="OrthoDB" id="679547at2"/>
<proteinExistence type="predicted"/>
<organism evidence="2 3">
    <name type="scientific">Maribacter algarum</name>
    <name type="common">ex Zhang et al. 2020</name>
    <dbReference type="NCBI Taxonomy" id="2578118"/>
    <lineage>
        <taxon>Bacteria</taxon>
        <taxon>Pseudomonadati</taxon>
        <taxon>Bacteroidota</taxon>
        <taxon>Flavobacteriia</taxon>
        <taxon>Flavobacteriales</taxon>
        <taxon>Flavobacteriaceae</taxon>
        <taxon>Maribacter</taxon>
    </lineage>
</organism>
<evidence type="ECO:0000313" key="2">
    <source>
        <dbReference type="EMBL" id="TMM56171.1"/>
    </source>
</evidence>
<reference evidence="2 3" key="1">
    <citation type="submission" date="2019-05" db="EMBL/GenBank/DDBJ databases">
        <authorList>
            <person name="Zhang J.-Y."/>
            <person name="Feg X."/>
            <person name="Du Z.-J."/>
        </authorList>
    </citation>
    <scope>NUCLEOTIDE SEQUENCE [LARGE SCALE GENOMIC DNA]</scope>
    <source>
        <strain evidence="2 3">RZ26</strain>
    </source>
</reference>
<comment type="caution">
    <text evidence="2">The sequence shown here is derived from an EMBL/GenBank/DDBJ whole genome shotgun (WGS) entry which is preliminary data.</text>
</comment>
<dbReference type="EMBL" id="VATY01000003">
    <property type="protein sequence ID" value="TMM56171.1"/>
    <property type="molecule type" value="Genomic_DNA"/>
</dbReference>
<dbReference type="RefSeq" id="WP_138659038.1">
    <property type="nucleotide sequence ID" value="NZ_VATY01000003.1"/>
</dbReference>
<sequence>MKLTWVALLFFFSFAVAAQQSLSENFRVLNKSSILKEKVFIHTNKTSYFQDDTIWFKAYVADTINHPSIQTTKLYVNLLDHQGLAIYSKTVLIEEGIGLGQFELNNAVGEGVYYIQGYTNYMRNFGDDYYYIQKIQVLKDNSKQSIAPIENQYDIQILPEGGYLLEGIENRIGIKALLNGFGCDYEGQIRNKLRKTIASFKSQHLGMTRCTFQYREDEKYYAEVVFKDTILTIEIPVAKRKGIALHLENIENNYVEVYLKTNERTLNSKDLSNYSLLFRQDDRVSDLFSLTRFDSLTGRIQMKKDLFFDGVNTVTLFKEKKPIAERKFFVELKEKRTDVLITPISQENDSLAYKLNLRGGRELPKANLSISIFSPNSLRNEEQNIKTAFLLTPFLKGYIEKPSYYFNSENKKRKEHLDLLLLTQGWTQYSLPEKISKLKSKPLYKFEYGFDLRGKIESSVKYDSIALIRDNFQIIDKVALKNDLSFNFNNLLLFKKDTTKLAFIDNAGKIIKPGRIKYDSLEKPKIPLEKKHPNVKNNTLVKPKELNPSPDIPETIIPSNGTIVLDEAIITEKKRSESYLRRRKLIEKYKPLVRDIGKYREVRIREVFQNYEHDLISFLQANGARLNETNPLDPYLEAPNKKEALLLIDGRLFYPDELTSLSLSMKNVAHVMVTDSPTMIEGKLEGRLYGTTVYQVFTTKGYQKNIEELFDKFVIENGYDHPKKYYTPLNEIHQSRFPNMFEVDWKPSIKIDDKGEVDFKIPKKYKNRKLIFSIQGFSEKGHLISETISIE</sequence>
<evidence type="ECO:0000256" key="1">
    <source>
        <dbReference type="SAM" id="SignalP"/>
    </source>
</evidence>
<keyword evidence="1" id="KW-0732">Signal</keyword>
<dbReference type="Proteomes" id="UP000310314">
    <property type="component" value="Unassembled WGS sequence"/>
</dbReference>
<evidence type="ECO:0000313" key="3">
    <source>
        <dbReference type="Proteomes" id="UP000310314"/>
    </source>
</evidence>
<name>A0A5S3PP78_9FLAO</name>
<keyword evidence="3" id="KW-1185">Reference proteome</keyword>
<feature type="chain" id="PRO_5024327294" description="MG2 domain-containing protein" evidence="1">
    <location>
        <begin position="18"/>
        <end position="791"/>
    </location>
</feature>
<feature type="signal peptide" evidence="1">
    <location>
        <begin position="1"/>
        <end position="17"/>
    </location>
</feature>
<protein>
    <recommendedName>
        <fullName evidence="4">MG2 domain-containing protein</fullName>
    </recommendedName>
</protein>
<dbReference type="AlphaFoldDB" id="A0A5S3PP78"/>
<gene>
    <name evidence="2" type="ORF">FEE95_16230</name>
</gene>
<evidence type="ECO:0008006" key="4">
    <source>
        <dbReference type="Google" id="ProtNLM"/>
    </source>
</evidence>
<dbReference type="Gene3D" id="2.60.40.1930">
    <property type="match status" value="1"/>
</dbReference>
<accession>A0A5S3PP78</accession>